<reference evidence="2 3" key="1">
    <citation type="journal article" date="2020" name="Nat. Commun.">
        <title>Genome of Tripterygium wilfordii and identification of cytochrome P450 involved in triptolide biosynthesis.</title>
        <authorList>
            <person name="Tu L."/>
            <person name="Su P."/>
            <person name="Zhang Z."/>
            <person name="Gao L."/>
            <person name="Wang J."/>
            <person name="Hu T."/>
            <person name="Zhou J."/>
            <person name="Zhang Y."/>
            <person name="Zhao Y."/>
            <person name="Liu Y."/>
            <person name="Song Y."/>
            <person name="Tong Y."/>
            <person name="Lu Y."/>
            <person name="Yang J."/>
            <person name="Xu C."/>
            <person name="Jia M."/>
            <person name="Peters R.J."/>
            <person name="Huang L."/>
            <person name="Gao W."/>
        </authorList>
    </citation>
    <scope>NUCLEOTIDE SEQUENCE [LARGE SCALE GENOMIC DNA]</scope>
    <source>
        <strain evidence="3">cv. XIE 37</strain>
        <tissue evidence="2">Leaf</tissue>
    </source>
</reference>
<evidence type="ECO:0008006" key="4">
    <source>
        <dbReference type="Google" id="ProtNLM"/>
    </source>
</evidence>
<comment type="caution">
    <text evidence="2">The sequence shown here is derived from an EMBL/GenBank/DDBJ whole genome shotgun (WGS) entry which is preliminary data.</text>
</comment>
<proteinExistence type="predicted"/>
<sequence length="394" mass="43354">MISNNLGDVSFSWFLNRTDEAFVRNVVTESSRITKSNNEEDGEIGVFSADKYFNGVSGNEESTNNASKYKKEQQVVLTKPKLFTPPSVASESSSSWHSQTALLPLSSTTVVKNLPRRKPNKDQQGNKGGGGFLASLGCKCYCSDKTSVDVVEDEDDNITEVSLNKGLNNHVEFSKSRFDQVAGKEEVLPRQSLEVFGSPVMDKRGRSLSLERRLTMLSSSASSCTPRIETIIDEYDKNNNDDGGDNYSDASSDLFEIESLTGKVKPIFLTRQLSSAESITSGCGTPTTCYAPSEASVEWSVVTASAADFSSAASDYEDLKAPTTKTNIKPISPIKGRRSGNILLGCKNQKAVQVAEDAYMMRTYHHNNVEPRMMTRFQAETKLTGRKTHILYQF</sequence>
<accession>A0A7J7D6A5</accession>
<evidence type="ECO:0000313" key="3">
    <source>
        <dbReference type="Proteomes" id="UP000593562"/>
    </source>
</evidence>
<dbReference type="InParanoid" id="A0A7J7D6A5"/>
<dbReference type="PANTHER" id="PTHR33781:SF4">
    <property type="entry name" value="PROTEIN PHYTOCHROME KINASE SUBSTRATE 1"/>
    <property type="match status" value="1"/>
</dbReference>
<dbReference type="FunCoup" id="A0A7J7D6A5">
    <property type="interactions" value="776"/>
</dbReference>
<dbReference type="InterPro" id="IPR039615">
    <property type="entry name" value="PKS"/>
</dbReference>
<dbReference type="GO" id="GO:0009638">
    <property type="term" value="P:phototropism"/>
    <property type="evidence" value="ECO:0007669"/>
    <property type="project" value="InterPro"/>
</dbReference>
<organism evidence="2 3">
    <name type="scientific">Tripterygium wilfordii</name>
    <name type="common">Thunder God vine</name>
    <dbReference type="NCBI Taxonomy" id="458696"/>
    <lineage>
        <taxon>Eukaryota</taxon>
        <taxon>Viridiplantae</taxon>
        <taxon>Streptophyta</taxon>
        <taxon>Embryophyta</taxon>
        <taxon>Tracheophyta</taxon>
        <taxon>Spermatophyta</taxon>
        <taxon>Magnoliopsida</taxon>
        <taxon>eudicotyledons</taxon>
        <taxon>Gunneridae</taxon>
        <taxon>Pentapetalae</taxon>
        <taxon>rosids</taxon>
        <taxon>fabids</taxon>
        <taxon>Celastrales</taxon>
        <taxon>Celastraceae</taxon>
        <taxon>Tripterygium</taxon>
    </lineage>
</organism>
<dbReference type="PANTHER" id="PTHR33781">
    <property type="entry name" value="PROTEIN PHYTOCHROME KINASE SUBSTRATE 1-RELATED"/>
    <property type="match status" value="1"/>
</dbReference>
<evidence type="ECO:0000313" key="2">
    <source>
        <dbReference type="EMBL" id="KAF5741596.1"/>
    </source>
</evidence>
<name>A0A7J7D6A5_TRIWF</name>
<evidence type="ECO:0000256" key="1">
    <source>
        <dbReference type="SAM" id="MobiDB-lite"/>
    </source>
</evidence>
<dbReference type="EMBL" id="JAAARO010000010">
    <property type="protein sequence ID" value="KAF5741596.1"/>
    <property type="molecule type" value="Genomic_DNA"/>
</dbReference>
<dbReference type="AlphaFoldDB" id="A0A7J7D6A5"/>
<gene>
    <name evidence="2" type="ORF">HS088_TW10G00599</name>
</gene>
<feature type="region of interest" description="Disordered" evidence="1">
    <location>
        <begin position="107"/>
        <end position="128"/>
    </location>
</feature>
<protein>
    <recommendedName>
        <fullName evidence="4">Protein PHYTOCHROME KINASE SUBSTRATE 1-like</fullName>
    </recommendedName>
</protein>
<dbReference type="Proteomes" id="UP000593562">
    <property type="component" value="Unassembled WGS sequence"/>
</dbReference>
<keyword evidence="3" id="KW-1185">Reference proteome</keyword>